<dbReference type="InterPro" id="IPR036365">
    <property type="entry name" value="PGBD-like_sf"/>
</dbReference>
<protein>
    <recommendedName>
        <fullName evidence="2">Peptidoglycan binding-like domain-containing protein</fullName>
    </recommendedName>
</protein>
<organism evidence="3 4">
    <name type="scientific">Papaver somniferum</name>
    <name type="common">Opium poppy</name>
    <dbReference type="NCBI Taxonomy" id="3469"/>
    <lineage>
        <taxon>Eukaryota</taxon>
        <taxon>Viridiplantae</taxon>
        <taxon>Streptophyta</taxon>
        <taxon>Embryophyta</taxon>
        <taxon>Tracheophyta</taxon>
        <taxon>Spermatophyta</taxon>
        <taxon>Magnoliopsida</taxon>
        <taxon>Ranunculales</taxon>
        <taxon>Papaveraceae</taxon>
        <taxon>Papaveroideae</taxon>
        <taxon>Papaver</taxon>
    </lineage>
</organism>
<evidence type="ECO:0000259" key="2">
    <source>
        <dbReference type="Pfam" id="PF01471"/>
    </source>
</evidence>
<evidence type="ECO:0000313" key="3">
    <source>
        <dbReference type="EMBL" id="RZC68821.1"/>
    </source>
</evidence>
<feature type="region of interest" description="Disordered" evidence="1">
    <location>
        <begin position="306"/>
        <end position="331"/>
    </location>
</feature>
<dbReference type="InterPro" id="IPR036366">
    <property type="entry name" value="PGBDSf"/>
</dbReference>
<feature type="region of interest" description="Disordered" evidence="1">
    <location>
        <begin position="1"/>
        <end position="26"/>
    </location>
</feature>
<sequence>MPSFLLPFQLSPPPPPPQTTTTTTTTTSSLFCGFQNYPTKLYQSNKNSFQIRKSKKNFHHYNHITFSCSSSSSSSDWEREEERWLREEQRWQREEKRWVREESRWNLERQSYLEEIASLKFRIQNLERLKNSTDIITSSSSSSGNNKTLTDISPSAAAALLPGEINQITEIGSGPSPIQFHSEIQQEDYNEEIELKPKEVRVVEKSIKKKRSTIRKGAEGEDVREMQDALQKLGFYSGEEDVEFSSFGSDTERAIKSWQASIDAREDGVMTAELLEKLFSEVEMGDTGSGIPTENKEVAATMPHVGNATVTDPPAFLRNSAKESSSDEYGPSRRNRVFLLGENRWEDSSRLIGRKDGADKMAVGTMRCITCRGEGRLLCEECDGTGEPNIEEQFLEWVDEGANCPYCEGLGYNICDVCEGKTIVISSG</sequence>
<dbReference type="OMA" id="RWIREES"/>
<dbReference type="GO" id="GO:0009658">
    <property type="term" value="P:chloroplast organization"/>
    <property type="evidence" value="ECO:0007669"/>
    <property type="project" value="TreeGrafter"/>
</dbReference>
<dbReference type="InterPro" id="IPR036410">
    <property type="entry name" value="HSP_DnaJ_Cys-rich_dom_sf"/>
</dbReference>
<dbReference type="PANTHER" id="PTHR15852:SF16">
    <property type="entry name" value="PROTEIN DISULFIDE ISOMERASE PTAC5, CHLOROPLASTIC"/>
    <property type="match status" value="1"/>
</dbReference>
<proteinExistence type="predicted"/>
<dbReference type="SUPFAM" id="SSF57938">
    <property type="entry name" value="DnaJ/Hsp40 cysteine-rich domain"/>
    <property type="match status" value="1"/>
</dbReference>
<dbReference type="Gramene" id="RZC68821">
    <property type="protein sequence ID" value="RZC68821"/>
    <property type="gene ID" value="C5167_032814"/>
</dbReference>
<dbReference type="Pfam" id="PF01471">
    <property type="entry name" value="PG_binding_1"/>
    <property type="match status" value="1"/>
</dbReference>
<evidence type="ECO:0000256" key="1">
    <source>
        <dbReference type="SAM" id="MobiDB-lite"/>
    </source>
</evidence>
<dbReference type="EMBL" id="CM010721">
    <property type="protein sequence ID" value="RZC68821.1"/>
    <property type="molecule type" value="Genomic_DNA"/>
</dbReference>
<dbReference type="OrthoDB" id="1001489at2759"/>
<name>A0A4Y7K9D2_PAPSO</name>
<dbReference type="SUPFAM" id="SSF47090">
    <property type="entry name" value="PGBD-like"/>
    <property type="match status" value="1"/>
</dbReference>
<dbReference type="STRING" id="3469.A0A4Y7K9D2"/>
<dbReference type="AlphaFoldDB" id="A0A4Y7K9D2"/>
<evidence type="ECO:0000313" key="4">
    <source>
        <dbReference type="Proteomes" id="UP000316621"/>
    </source>
</evidence>
<accession>A0A4Y7K9D2</accession>
<dbReference type="Proteomes" id="UP000316621">
    <property type="component" value="Chromosome 7"/>
</dbReference>
<dbReference type="Gene3D" id="1.10.101.10">
    <property type="entry name" value="PGBD-like superfamily/PGBD"/>
    <property type="match status" value="1"/>
</dbReference>
<feature type="domain" description="Peptidoglycan binding-like" evidence="2">
    <location>
        <begin position="220"/>
        <end position="278"/>
    </location>
</feature>
<dbReference type="InterPro" id="IPR002477">
    <property type="entry name" value="Peptidoglycan-bd-like"/>
</dbReference>
<dbReference type="PANTHER" id="PTHR15852">
    <property type="entry name" value="PLASTID TRANSCRIPTIONALLY ACTIVE PROTEIN"/>
    <property type="match status" value="1"/>
</dbReference>
<keyword evidence="4" id="KW-1185">Reference proteome</keyword>
<dbReference type="GO" id="GO:0003756">
    <property type="term" value="F:protein disulfide isomerase activity"/>
    <property type="evidence" value="ECO:0007669"/>
    <property type="project" value="TreeGrafter"/>
</dbReference>
<dbReference type="GO" id="GO:0009507">
    <property type="term" value="C:chloroplast"/>
    <property type="evidence" value="ECO:0007669"/>
    <property type="project" value="TreeGrafter"/>
</dbReference>
<gene>
    <name evidence="3" type="ORF">C5167_032814</name>
</gene>
<reference evidence="3 4" key="1">
    <citation type="journal article" date="2018" name="Science">
        <title>The opium poppy genome and morphinan production.</title>
        <authorList>
            <person name="Guo L."/>
            <person name="Winzer T."/>
            <person name="Yang X."/>
            <person name="Li Y."/>
            <person name="Ning Z."/>
            <person name="He Z."/>
            <person name="Teodor R."/>
            <person name="Lu Y."/>
            <person name="Bowser T.A."/>
            <person name="Graham I.A."/>
            <person name="Ye K."/>
        </authorList>
    </citation>
    <scope>NUCLEOTIDE SEQUENCE [LARGE SCALE GENOMIC DNA]</scope>
    <source>
        <strain evidence="4">cv. HN1</strain>
        <tissue evidence="3">Leaves</tissue>
    </source>
</reference>